<evidence type="ECO:0000256" key="2">
    <source>
        <dbReference type="ARBA" id="ARBA00022777"/>
    </source>
</evidence>
<evidence type="ECO:0000256" key="1">
    <source>
        <dbReference type="ARBA" id="ARBA00022679"/>
    </source>
</evidence>
<dbReference type="Pfam" id="PF07730">
    <property type="entry name" value="HisKA_3"/>
    <property type="match status" value="1"/>
</dbReference>
<feature type="transmembrane region" description="Helical" evidence="4">
    <location>
        <begin position="68"/>
        <end position="93"/>
    </location>
</feature>
<keyword evidence="2 6" id="KW-0418">Kinase</keyword>
<keyword evidence="7" id="KW-1185">Reference proteome</keyword>
<dbReference type="Gene3D" id="1.20.5.1930">
    <property type="match status" value="1"/>
</dbReference>
<evidence type="ECO:0000259" key="5">
    <source>
        <dbReference type="Pfam" id="PF07730"/>
    </source>
</evidence>
<evidence type="ECO:0000313" key="7">
    <source>
        <dbReference type="Proteomes" id="UP001555826"/>
    </source>
</evidence>
<dbReference type="InterPro" id="IPR011712">
    <property type="entry name" value="Sig_transdc_His_kin_sub3_dim/P"/>
</dbReference>
<gene>
    <name evidence="6" type="ORF">AB1207_10815</name>
</gene>
<name>A0ABV3P757_9ACTN</name>
<evidence type="ECO:0000313" key="6">
    <source>
        <dbReference type="EMBL" id="MEW9265238.1"/>
    </source>
</evidence>
<accession>A0ABV3P757</accession>
<feature type="transmembrane region" description="Helical" evidence="4">
    <location>
        <begin position="105"/>
        <end position="126"/>
    </location>
</feature>
<keyword evidence="1" id="KW-0808">Transferase</keyword>
<keyword evidence="3" id="KW-0902">Two-component regulatory system</keyword>
<dbReference type="Proteomes" id="UP001555826">
    <property type="component" value="Unassembled WGS sequence"/>
</dbReference>
<evidence type="ECO:0000256" key="4">
    <source>
        <dbReference type="SAM" id="Phobius"/>
    </source>
</evidence>
<dbReference type="InterPro" id="IPR050482">
    <property type="entry name" value="Sensor_HK_TwoCompSys"/>
</dbReference>
<reference evidence="6 7" key="1">
    <citation type="submission" date="2024-07" db="EMBL/GenBank/DDBJ databases">
        <authorList>
            <person name="Thanompreechachai J."/>
            <person name="Duangmal K."/>
        </authorList>
    </citation>
    <scope>NUCLEOTIDE SEQUENCE [LARGE SCALE GENOMIC DNA]</scope>
    <source>
        <strain evidence="6 7">KCTC 19886</strain>
    </source>
</reference>
<feature type="domain" description="Signal transduction histidine kinase subgroup 3 dimerisation and phosphoacceptor" evidence="5">
    <location>
        <begin position="210"/>
        <end position="274"/>
    </location>
</feature>
<protein>
    <submittedName>
        <fullName evidence="6">Histidine kinase</fullName>
    </submittedName>
</protein>
<dbReference type="EMBL" id="JBFNQN010000006">
    <property type="protein sequence ID" value="MEW9265238.1"/>
    <property type="molecule type" value="Genomic_DNA"/>
</dbReference>
<feature type="transmembrane region" description="Helical" evidence="4">
    <location>
        <begin position="164"/>
        <end position="186"/>
    </location>
</feature>
<dbReference type="GO" id="GO:0016301">
    <property type="term" value="F:kinase activity"/>
    <property type="evidence" value="ECO:0007669"/>
    <property type="project" value="UniProtKB-KW"/>
</dbReference>
<keyword evidence="4" id="KW-1133">Transmembrane helix</keyword>
<dbReference type="PANTHER" id="PTHR24421">
    <property type="entry name" value="NITRATE/NITRITE SENSOR PROTEIN NARX-RELATED"/>
    <property type="match status" value="1"/>
</dbReference>
<comment type="caution">
    <text evidence="6">The sequence shown here is derived from an EMBL/GenBank/DDBJ whole genome shotgun (WGS) entry which is preliminary data.</text>
</comment>
<keyword evidence="4" id="KW-0812">Transmembrane</keyword>
<dbReference type="PANTHER" id="PTHR24421:SF63">
    <property type="entry name" value="SENSOR HISTIDINE KINASE DESK"/>
    <property type="match status" value="1"/>
</dbReference>
<evidence type="ECO:0000256" key="3">
    <source>
        <dbReference type="ARBA" id="ARBA00023012"/>
    </source>
</evidence>
<organism evidence="6 7">
    <name type="scientific">Kineococcus endophyticus</name>
    <dbReference type="NCBI Taxonomy" id="1181883"/>
    <lineage>
        <taxon>Bacteria</taxon>
        <taxon>Bacillati</taxon>
        <taxon>Actinomycetota</taxon>
        <taxon>Actinomycetes</taxon>
        <taxon>Kineosporiales</taxon>
        <taxon>Kineosporiaceae</taxon>
        <taxon>Kineococcus</taxon>
    </lineage>
</organism>
<dbReference type="CDD" id="cd16917">
    <property type="entry name" value="HATPase_UhpB-NarQ-NarX-like"/>
    <property type="match status" value="1"/>
</dbReference>
<dbReference type="Gene3D" id="3.30.565.10">
    <property type="entry name" value="Histidine kinase-like ATPase, C-terminal domain"/>
    <property type="match status" value="1"/>
</dbReference>
<dbReference type="SUPFAM" id="SSF55874">
    <property type="entry name" value="ATPase domain of HSP90 chaperone/DNA topoisomerase II/histidine kinase"/>
    <property type="match status" value="1"/>
</dbReference>
<keyword evidence="4" id="KW-0472">Membrane</keyword>
<sequence length="425" mass="43895">MRPPPSSRIRRGRVRRLPTAGGTVTRRLQALTVVLFLLCALGLSVSVVGDVRSGRVAWVTPDAPSTEVVALLAVAVSALAAGAVTVTVLRSTLSRTGVRSRGSALWALAAVAYLPALLLGPGWLAWSAVAACFVLELLPPRPAVALASTGLLLQVALTRAAGETWGASVFAGVSYLATSVLLFVVLRCVGTYRELELARAELAHAEVLAERVRVSRDLHDLLGRNLAAISLKVELARRHQRGGRGEALAGELDDVLGLSHAAAADLRALVAGYRVLTVRTELAAAVRLLTDAGVRCEVDADLDGEGAVDGGLGAADDVVAWVLREAATNVVKHAGATWCTVSVHAGGAVDGNAGVVDLVVENDGVAATEDGGTGTGLVGARERVRVLGGALEVAVHRDVFRLTCRVPVRGVAPASGVRPEGEGRS</sequence>
<dbReference type="InterPro" id="IPR036890">
    <property type="entry name" value="HATPase_C_sf"/>
</dbReference>
<proteinExistence type="predicted"/>
<dbReference type="RefSeq" id="WP_367638208.1">
    <property type="nucleotide sequence ID" value="NZ_JBFNQN010000006.1"/>
</dbReference>